<comment type="similarity">
    <text evidence="2">Belongs to the major facilitator superfamily.</text>
</comment>
<accession>A0A8J2QQA9</accession>
<dbReference type="GO" id="GO:0016020">
    <property type="term" value="C:membrane"/>
    <property type="evidence" value="ECO:0007669"/>
    <property type="project" value="UniProtKB-SubCell"/>
</dbReference>
<feature type="transmembrane region" description="Helical" evidence="7">
    <location>
        <begin position="25"/>
        <end position="47"/>
    </location>
</feature>
<sequence>MSLSFSAISTNLTEFCHKDIRDRTLMLYSGFMSLSLIVAALVSWAILPLKIDIVFVEGYFELHAWNIYLYVCSIWSFMATILFYKLPESPKYLLSHSQEKEALEVVRTIYSENTGNAKDTFPVRSTFYFLS</sequence>
<evidence type="ECO:0000256" key="4">
    <source>
        <dbReference type="ARBA" id="ARBA00022692"/>
    </source>
</evidence>
<keyword evidence="4 7" id="KW-0812">Transmembrane</keyword>
<dbReference type="Proteomes" id="UP000789524">
    <property type="component" value="Unassembled WGS sequence"/>
</dbReference>
<keyword evidence="3" id="KW-0813">Transport</keyword>
<dbReference type="AlphaFoldDB" id="A0A8J2QQA9"/>
<dbReference type="InterPro" id="IPR036259">
    <property type="entry name" value="MFS_trans_sf"/>
</dbReference>
<evidence type="ECO:0000313" key="10">
    <source>
        <dbReference type="Proteomes" id="UP000789524"/>
    </source>
</evidence>
<dbReference type="InterPro" id="IPR020846">
    <property type="entry name" value="MFS_dom"/>
</dbReference>
<dbReference type="PANTHER" id="PTHR23511:SF36">
    <property type="entry name" value="EG:BACR7A4.13 PROTEIN-RELATED"/>
    <property type="match status" value="1"/>
</dbReference>
<dbReference type="GO" id="GO:0022857">
    <property type="term" value="F:transmembrane transporter activity"/>
    <property type="evidence" value="ECO:0007669"/>
    <property type="project" value="InterPro"/>
</dbReference>
<evidence type="ECO:0000256" key="3">
    <source>
        <dbReference type="ARBA" id="ARBA00022448"/>
    </source>
</evidence>
<organism evidence="9 10">
    <name type="scientific">Danaus chrysippus</name>
    <name type="common">African queen</name>
    <dbReference type="NCBI Taxonomy" id="151541"/>
    <lineage>
        <taxon>Eukaryota</taxon>
        <taxon>Metazoa</taxon>
        <taxon>Ecdysozoa</taxon>
        <taxon>Arthropoda</taxon>
        <taxon>Hexapoda</taxon>
        <taxon>Insecta</taxon>
        <taxon>Pterygota</taxon>
        <taxon>Neoptera</taxon>
        <taxon>Endopterygota</taxon>
        <taxon>Lepidoptera</taxon>
        <taxon>Glossata</taxon>
        <taxon>Ditrysia</taxon>
        <taxon>Papilionoidea</taxon>
        <taxon>Nymphalidae</taxon>
        <taxon>Danainae</taxon>
        <taxon>Danaini</taxon>
        <taxon>Danaina</taxon>
        <taxon>Danaus</taxon>
        <taxon>Anosia</taxon>
    </lineage>
</organism>
<evidence type="ECO:0000256" key="7">
    <source>
        <dbReference type="SAM" id="Phobius"/>
    </source>
</evidence>
<comment type="caution">
    <text evidence="9">The sequence shown here is derived from an EMBL/GenBank/DDBJ whole genome shotgun (WGS) entry which is preliminary data.</text>
</comment>
<evidence type="ECO:0000256" key="6">
    <source>
        <dbReference type="ARBA" id="ARBA00023136"/>
    </source>
</evidence>
<dbReference type="SUPFAM" id="SSF103473">
    <property type="entry name" value="MFS general substrate transporter"/>
    <property type="match status" value="1"/>
</dbReference>
<name>A0A8J2QQA9_9NEOP</name>
<comment type="subcellular location">
    <subcellularLocation>
        <location evidence="1">Membrane</location>
        <topology evidence="1">Multi-pass membrane protein</topology>
    </subcellularLocation>
</comment>
<dbReference type="Pfam" id="PF00083">
    <property type="entry name" value="Sugar_tr"/>
    <property type="match status" value="1"/>
</dbReference>
<feature type="transmembrane region" description="Helical" evidence="7">
    <location>
        <begin position="67"/>
        <end position="86"/>
    </location>
</feature>
<keyword evidence="5 7" id="KW-1133">Transmembrane helix</keyword>
<evidence type="ECO:0000259" key="8">
    <source>
        <dbReference type="PROSITE" id="PS50850"/>
    </source>
</evidence>
<keyword evidence="10" id="KW-1185">Reference proteome</keyword>
<protein>
    <submittedName>
        <fullName evidence="9">(African queen) hypothetical protein</fullName>
    </submittedName>
</protein>
<dbReference type="InterPro" id="IPR005828">
    <property type="entry name" value="MFS_sugar_transport-like"/>
</dbReference>
<gene>
    <name evidence="9" type="ORF">DCHRY22_LOCUS8197</name>
</gene>
<keyword evidence="6 7" id="KW-0472">Membrane</keyword>
<reference evidence="9" key="1">
    <citation type="submission" date="2021-09" db="EMBL/GenBank/DDBJ databases">
        <authorList>
            <person name="Martin H S."/>
        </authorList>
    </citation>
    <scope>NUCLEOTIDE SEQUENCE</scope>
</reference>
<evidence type="ECO:0000256" key="5">
    <source>
        <dbReference type="ARBA" id="ARBA00022989"/>
    </source>
</evidence>
<evidence type="ECO:0000256" key="1">
    <source>
        <dbReference type="ARBA" id="ARBA00004141"/>
    </source>
</evidence>
<evidence type="ECO:0000313" key="9">
    <source>
        <dbReference type="EMBL" id="CAG9568168.1"/>
    </source>
</evidence>
<proteinExistence type="inferred from homology"/>
<dbReference type="OrthoDB" id="6133115at2759"/>
<dbReference type="EMBL" id="CAKASE010000059">
    <property type="protein sequence ID" value="CAG9568168.1"/>
    <property type="molecule type" value="Genomic_DNA"/>
</dbReference>
<dbReference type="PROSITE" id="PS50850">
    <property type="entry name" value="MFS"/>
    <property type="match status" value="1"/>
</dbReference>
<dbReference type="Gene3D" id="1.20.1250.20">
    <property type="entry name" value="MFS general substrate transporter like domains"/>
    <property type="match status" value="1"/>
</dbReference>
<dbReference type="PANTHER" id="PTHR23511">
    <property type="entry name" value="SYNAPTIC VESICLE GLYCOPROTEIN 2"/>
    <property type="match status" value="1"/>
</dbReference>
<feature type="domain" description="Major facilitator superfamily (MFS) profile" evidence="8">
    <location>
        <begin position="1"/>
        <end position="131"/>
    </location>
</feature>
<evidence type="ECO:0000256" key="2">
    <source>
        <dbReference type="ARBA" id="ARBA00008335"/>
    </source>
</evidence>